<dbReference type="PANTHER" id="PTHR43808">
    <property type="entry name" value="ACETYLORNITHINE DEACETYLASE"/>
    <property type="match status" value="1"/>
</dbReference>
<evidence type="ECO:0000256" key="3">
    <source>
        <dbReference type="ARBA" id="ARBA00023285"/>
    </source>
</evidence>
<dbReference type="EMBL" id="FWFN01000004">
    <property type="protein sequence ID" value="SLN49756.1"/>
    <property type="molecule type" value="Genomic_DNA"/>
</dbReference>
<dbReference type="SUPFAM" id="SSF55031">
    <property type="entry name" value="Bacterial exopeptidase dimerisation domain"/>
    <property type="match status" value="1"/>
</dbReference>
<evidence type="ECO:0000313" key="6">
    <source>
        <dbReference type="Proteomes" id="UP000193963"/>
    </source>
</evidence>
<keyword evidence="3" id="KW-0170">Cobalt</keyword>
<dbReference type="InterPro" id="IPR036264">
    <property type="entry name" value="Bact_exopeptidase_dim_dom"/>
</dbReference>
<keyword evidence="6" id="KW-1185">Reference proteome</keyword>
<evidence type="ECO:0000256" key="2">
    <source>
        <dbReference type="ARBA" id="ARBA00022801"/>
    </source>
</evidence>
<dbReference type="SUPFAM" id="SSF53187">
    <property type="entry name" value="Zn-dependent exopeptidases"/>
    <property type="match status" value="1"/>
</dbReference>
<dbReference type="GO" id="GO:0046872">
    <property type="term" value="F:metal ion binding"/>
    <property type="evidence" value="ECO:0007669"/>
    <property type="project" value="UniProtKB-KW"/>
</dbReference>
<evidence type="ECO:0000313" key="5">
    <source>
        <dbReference type="EMBL" id="SLN49756.1"/>
    </source>
</evidence>
<dbReference type="InterPro" id="IPR002933">
    <property type="entry name" value="Peptidase_M20"/>
</dbReference>
<dbReference type="NCBIfam" id="TIGR01892">
    <property type="entry name" value="AcOrn-deacetyl"/>
    <property type="match status" value="1"/>
</dbReference>
<dbReference type="NCBIfam" id="NF005710">
    <property type="entry name" value="PRK07522.1"/>
    <property type="match status" value="1"/>
</dbReference>
<feature type="domain" description="Peptidase M20 dimerisation" evidence="4">
    <location>
        <begin position="174"/>
        <end position="283"/>
    </location>
</feature>
<dbReference type="EC" id="3.5.1.16" evidence="5"/>
<protein>
    <submittedName>
        <fullName evidence="5">Acetylornithine deacetylase</fullName>
        <ecNumber evidence="5">3.5.1.16</ecNumber>
    </submittedName>
</protein>
<dbReference type="Gene3D" id="3.40.630.10">
    <property type="entry name" value="Zn peptidases"/>
    <property type="match status" value="1"/>
</dbReference>
<gene>
    <name evidence="5" type="primary">argE_2</name>
    <name evidence="5" type="ORF">PSM7751_02406</name>
</gene>
<accession>A0A1X6ZFE9</accession>
<organism evidence="5 6">
    <name type="scientific">Pseudooceanicola marinus</name>
    <dbReference type="NCBI Taxonomy" id="396013"/>
    <lineage>
        <taxon>Bacteria</taxon>
        <taxon>Pseudomonadati</taxon>
        <taxon>Pseudomonadota</taxon>
        <taxon>Alphaproteobacteria</taxon>
        <taxon>Rhodobacterales</taxon>
        <taxon>Paracoccaceae</taxon>
        <taxon>Pseudooceanicola</taxon>
    </lineage>
</organism>
<dbReference type="OrthoDB" id="9809784at2"/>
<keyword evidence="1" id="KW-0479">Metal-binding</keyword>
<dbReference type="InterPro" id="IPR050072">
    <property type="entry name" value="Peptidase_M20A"/>
</dbReference>
<dbReference type="AlphaFoldDB" id="A0A1X6ZFE9"/>
<evidence type="ECO:0000256" key="1">
    <source>
        <dbReference type="ARBA" id="ARBA00022723"/>
    </source>
</evidence>
<dbReference type="GO" id="GO:0006526">
    <property type="term" value="P:L-arginine biosynthetic process"/>
    <property type="evidence" value="ECO:0007669"/>
    <property type="project" value="InterPro"/>
</dbReference>
<sequence length="387" mass="41968">MTSRLSPREIQEKLISFPTVSRDTNIPLIDWVQSYLEEHGATCIRHHHESEPKAGLWAFVGPAEEDGVVLSGHTDVVPVDGQEWSSDPFTVTERDGKLFGRGTADMKTFDAMAVWALAEASSKALTKPLHLAFTYDEEIGLLGAEPLLDDCLPQVPKPAVAIIGEPTEMKVVAGHKAGVAFDTVVNGFEVHSSIAYRGVSAVMEAAKLVDWGNQVNAANAAKEATGTDAMFDPPWTNAHVGTIEGGTAHNITAKTCRFVMSFRCIPSESPEIYAEAYETEVRRVEASMQAIRPETSITVTRMFSSKGLTPEIDGKADALARKLTGDNGSHVVSYGTEAGYFQARGISAVVCGPGNIEQAHQPDEFITLEEFDRGHAFMRHLIAELEV</sequence>
<dbReference type="CDD" id="cd03894">
    <property type="entry name" value="M20_ArgE"/>
    <property type="match status" value="1"/>
</dbReference>
<dbReference type="RefSeq" id="WP_085888444.1">
    <property type="nucleotide sequence ID" value="NZ_FWFN01000004.1"/>
</dbReference>
<name>A0A1X6ZFE9_9RHOB</name>
<evidence type="ECO:0000259" key="4">
    <source>
        <dbReference type="Pfam" id="PF07687"/>
    </source>
</evidence>
<dbReference type="Pfam" id="PF07687">
    <property type="entry name" value="M20_dimer"/>
    <property type="match status" value="1"/>
</dbReference>
<dbReference type="GO" id="GO:0008777">
    <property type="term" value="F:acetylornithine deacetylase activity"/>
    <property type="evidence" value="ECO:0007669"/>
    <property type="project" value="UniProtKB-EC"/>
</dbReference>
<reference evidence="6" key="1">
    <citation type="submission" date="2017-03" db="EMBL/GenBank/DDBJ databases">
        <authorList>
            <person name="Rodrigo-Torres L."/>
            <person name="Arahal R.D."/>
            <person name="Lucena T."/>
        </authorList>
    </citation>
    <scope>NUCLEOTIDE SEQUENCE [LARGE SCALE GENOMIC DNA]</scope>
    <source>
        <strain evidence="6">CECT 7751</strain>
    </source>
</reference>
<dbReference type="Gene3D" id="3.30.70.360">
    <property type="match status" value="1"/>
</dbReference>
<proteinExistence type="predicted"/>
<dbReference type="InterPro" id="IPR010169">
    <property type="entry name" value="AcOrn-deacetyl"/>
</dbReference>
<keyword evidence="2 5" id="KW-0378">Hydrolase</keyword>
<dbReference type="Pfam" id="PF01546">
    <property type="entry name" value="Peptidase_M20"/>
    <property type="match status" value="1"/>
</dbReference>
<dbReference type="PANTHER" id="PTHR43808:SF31">
    <property type="entry name" value="N-ACETYL-L-CITRULLINE DEACETYLASE"/>
    <property type="match status" value="1"/>
</dbReference>
<dbReference type="InterPro" id="IPR011650">
    <property type="entry name" value="Peptidase_M20_dimer"/>
</dbReference>
<dbReference type="Proteomes" id="UP000193963">
    <property type="component" value="Unassembled WGS sequence"/>
</dbReference>